<gene>
    <name evidence="1" type="ORF">C442_18304</name>
</gene>
<dbReference type="EMBL" id="AOLW01000048">
    <property type="protein sequence ID" value="EMA16144.1"/>
    <property type="molecule type" value="Genomic_DNA"/>
</dbReference>
<reference evidence="1 2" key="1">
    <citation type="journal article" date="2014" name="PLoS Genet.">
        <title>Phylogenetically driven sequencing of extremely halophilic archaea reveals strategies for static and dynamic osmo-response.</title>
        <authorList>
            <person name="Becker E.A."/>
            <person name="Seitzer P.M."/>
            <person name="Tritt A."/>
            <person name="Larsen D."/>
            <person name="Krusor M."/>
            <person name="Yao A.I."/>
            <person name="Wu D."/>
            <person name="Madern D."/>
            <person name="Eisen J.A."/>
            <person name="Darling A.E."/>
            <person name="Facciotti M.T."/>
        </authorList>
    </citation>
    <scope>NUCLEOTIDE SEQUENCE [LARGE SCALE GENOMIC DNA]</scope>
    <source>
        <strain evidence="1 2">JCM 13557</strain>
    </source>
</reference>
<accession>M0K7M3</accession>
<dbReference type="Proteomes" id="UP000011623">
    <property type="component" value="Unassembled WGS sequence"/>
</dbReference>
<dbReference type="AlphaFoldDB" id="M0K7M3"/>
<name>M0K7M3_9EURY</name>
<protein>
    <submittedName>
        <fullName evidence="1">Uncharacterized protein</fullName>
    </submittedName>
</protein>
<evidence type="ECO:0000313" key="1">
    <source>
        <dbReference type="EMBL" id="EMA16144.1"/>
    </source>
</evidence>
<evidence type="ECO:0000313" key="2">
    <source>
        <dbReference type="Proteomes" id="UP000011623"/>
    </source>
</evidence>
<organism evidence="1 2">
    <name type="scientific">Haloarcula amylolytica JCM 13557</name>
    <dbReference type="NCBI Taxonomy" id="1227452"/>
    <lineage>
        <taxon>Archaea</taxon>
        <taxon>Methanobacteriati</taxon>
        <taxon>Methanobacteriota</taxon>
        <taxon>Stenosarchaea group</taxon>
        <taxon>Halobacteria</taxon>
        <taxon>Halobacteriales</taxon>
        <taxon>Haloarculaceae</taxon>
        <taxon>Haloarcula</taxon>
    </lineage>
</organism>
<dbReference type="PATRIC" id="fig|1227452.3.peg.3641"/>
<keyword evidence="2" id="KW-1185">Reference proteome</keyword>
<proteinExistence type="predicted"/>
<sequence>MASGSSNDDEPSPHIRIRIEPEHKREWLEYVEESRHSTMTDLIKTAVDNTIKGKWVLKDHEDDEQPVPDELTESLDTIHERLVAVETQLDDATLGDAEPEEIDEQELLRIAHRCHDVLPVVKDEEHLLSLTPLYNIKLEAHERPKLTGTAQDISAHIDESSSTVRRALIYLERQQTANVESVIDDGTRRWYEVDPTAESSVPDEMNLRAALEESPEVDDVDEALEFVEGSKVPEPDKEGDF</sequence>
<comment type="caution">
    <text evidence="1">The sequence shown here is derived from an EMBL/GenBank/DDBJ whole genome shotgun (WGS) entry which is preliminary data.</text>
</comment>
<dbReference type="RefSeq" id="WP_008312934.1">
    <property type="nucleotide sequence ID" value="NZ_AOLW01000048.1"/>
</dbReference>